<proteinExistence type="predicted"/>
<feature type="compositionally biased region" description="Basic and acidic residues" evidence="1">
    <location>
        <begin position="58"/>
        <end position="67"/>
    </location>
</feature>
<evidence type="ECO:0000313" key="3">
    <source>
        <dbReference type="Proteomes" id="UP000604825"/>
    </source>
</evidence>
<evidence type="ECO:0000256" key="1">
    <source>
        <dbReference type="SAM" id="MobiDB-lite"/>
    </source>
</evidence>
<accession>A0A811R7U6</accession>
<reference evidence="2" key="1">
    <citation type="submission" date="2020-10" db="EMBL/GenBank/DDBJ databases">
        <authorList>
            <person name="Han B."/>
            <person name="Lu T."/>
            <person name="Zhao Q."/>
            <person name="Huang X."/>
            <person name="Zhao Y."/>
        </authorList>
    </citation>
    <scope>NUCLEOTIDE SEQUENCE</scope>
</reference>
<dbReference type="AlphaFoldDB" id="A0A811R7U6"/>
<dbReference type="EMBL" id="CAJGYO010000013">
    <property type="protein sequence ID" value="CAD6266130.1"/>
    <property type="molecule type" value="Genomic_DNA"/>
</dbReference>
<feature type="region of interest" description="Disordered" evidence="1">
    <location>
        <begin position="43"/>
        <end position="67"/>
    </location>
</feature>
<dbReference type="Proteomes" id="UP000604825">
    <property type="component" value="Unassembled WGS sequence"/>
</dbReference>
<protein>
    <submittedName>
        <fullName evidence="2">Uncharacterized protein</fullName>
    </submittedName>
</protein>
<organism evidence="2 3">
    <name type="scientific">Miscanthus lutarioriparius</name>
    <dbReference type="NCBI Taxonomy" id="422564"/>
    <lineage>
        <taxon>Eukaryota</taxon>
        <taxon>Viridiplantae</taxon>
        <taxon>Streptophyta</taxon>
        <taxon>Embryophyta</taxon>
        <taxon>Tracheophyta</taxon>
        <taxon>Spermatophyta</taxon>
        <taxon>Magnoliopsida</taxon>
        <taxon>Liliopsida</taxon>
        <taxon>Poales</taxon>
        <taxon>Poaceae</taxon>
        <taxon>PACMAD clade</taxon>
        <taxon>Panicoideae</taxon>
        <taxon>Andropogonodae</taxon>
        <taxon>Andropogoneae</taxon>
        <taxon>Saccharinae</taxon>
        <taxon>Miscanthus</taxon>
    </lineage>
</organism>
<comment type="caution">
    <text evidence="2">The sequence shown here is derived from an EMBL/GenBank/DDBJ whole genome shotgun (WGS) entry which is preliminary data.</text>
</comment>
<keyword evidence="3" id="KW-1185">Reference proteome</keyword>
<gene>
    <name evidence="2" type="ORF">NCGR_LOCUS49435</name>
</gene>
<evidence type="ECO:0000313" key="2">
    <source>
        <dbReference type="EMBL" id="CAD6266130.1"/>
    </source>
</evidence>
<sequence>MASLQLKVRKRSLCIPNQILQGLNLGLAGLELTTGISARPAATTAPDHDTWLGGRRHQLSDEPLARPGKHTEYSEIMEKIDRDVKCTTLTCISSVQMPIAVSSTKLAWREGGLGEHPLSFVNPLMQTGFHVQQPRCQCAHWEYKARPLTEAELKSAAPNYPLIGKPAVVTNDPRKHDLKCSGIVLGSRRLLPVQDKGDRKSWKRREDVRE</sequence>
<name>A0A811R7U6_9POAL</name>